<accession>A0A506PHF6</accession>
<dbReference type="Proteomes" id="UP000317332">
    <property type="component" value="Unassembled WGS sequence"/>
</dbReference>
<keyword evidence="1" id="KW-1133">Transmembrane helix</keyword>
<dbReference type="AlphaFoldDB" id="A0A506PHF6"/>
<gene>
    <name evidence="2" type="ORF">FJ651_11030</name>
</gene>
<comment type="caution">
    <text evidence="2">The sequence shown here is derived from an EMBL/GenBank/DDBJ whole genome shotgun (WGS) entry which is preliminary data.</text>
</comment>
<protein>
    <submittedName>
        <fullName evidence="2">Uncharacterized protein</fullName>
    </submittedName>
</protein>
<organism evidence="2 3">
    <name type="scientific">Paucihalobacter ruber</name>
    <dbReference type="NCBI Taxonomy" id="2567861"/>
    <lineage>
        <taxon>Bacteria</taxon>
        <taxon>Pseudomonadati</taxon>
        <taxon>Bacteroidota</taxon>
        <taxon>Flavobacteriia</taxon>
        <taxon>Flavobacteriales</taxon>
        <taxon>Flavobacteriaceae</taxon>
        <taxon>Paucihalobacter</taxon>
    </lineage>
</organism>
<evidence type="ECO:0000313" key="2">
    <source>
        <dbReference type="EMBL" id="TPV32835.1"/>
    </source>
</evidence>
<keyword evidence="1" id="KW-0812">Transmembrane</keyword>
<dbReference type="EMBL" id="VHIQ01000005">
    <property type="protein sequence ID" value="TPV32835.1"/>
    <property type="molecule type" value="Genomic_DNA"/>
</dbReference>
<name>A0A506PHF6_9FLAO</name>
<feature type="transmembrane region" description="Helical" evidence="1">
    <location>
        <begin position="6"/>
        <end position="25"/>
    </location>
</feature>
<proteinExistence type="predicted"/>
<evidence type="ECO:0000256" key="1">
    <source>
        <dbReference type="SAM" id="Phobius"/>
    </source>
</evidence>
<sequence>MKTFPAAQTILLIIAAFVALLTWIIPAGQNDELRYDKTESIFIEKMSFCHSDRAQRGGISFKDFSLSFEMTKD</sequence>
<reference evidence="2 3" key="1">
    <citation type="submission" date="2019-06" db="EMBL/GenBank/DDBJ databases">
        <title>Flavobacteriaceae Paucihalobacterium erythroidium CWB-1, complete genome.</title>
        <authorList>
            <person name="Wu S."/>
        </authorList>
    </citation>
    <scope>NUCLEOTIDE SEQUENCE [LARGE SCALE GENOMIC DNA]</scope>
    <source>
        <strain evidence="2 3">CWB-1</strain>
    </source>
</reference>
<keyword evidence="1" id="KW-0472">Membrane</keyword>
<evidence type="ECO:0000313" key="3">
    <source>
        <dbReference type="Proteomes" id="UP000317332"/>
    </source>
</evidence>
<dbReference type="RefSeq" id="WP_140990582.1">
    <property type="nucleotide sequence ID" value="NZ_VHIQ01000005.1"/>
</dbReference>
<keyword evidence="3" id="KW-1185">Reference proteome</keyword>
<dbReference type="OrthoDB" id="255482at2"/>